<feature type="transmembrane region" description="Helical" evidence="1">
    <location>
        <begin position="140"/>
        <end position="157"/>
    </location>
</feature>
<keyword evidence="1" id="KW-0812">Transmembrane</keyword>
<feature type="transmembrane region" description="Helical" evidence="1">
    <location>
        <begin position="53"/>
        <end position="75"/>
    </location>
</feature>
<comment type="caution">
    <text evidence="2">The sequence shown here is derived from an EMBL/GenBank/DDBJ whole genome shotgun (WGS) entry which is preliminary data.</text>
</comment>
<feature type="transmembrane region" description="Helical" evidence="1">
    <location>
        <begin position="82"/>
        <end position="104"/>
    </location>
</feature>
<reference evidence="2 3" key="1">
    <citation type="submission" date="2020-05" db="EMBL/GenBank/DDBJ databases">
        <title>Gimesia benthica sp. nov., a novel planctomycete isolated from a deep-sea water sample of the Northwest Indian Ocean.</title>
        <authorList>
            <person name="Wang J."/>
            <person name="Ruan C."/>
            <person name="Song L."/>
            <person name="Zhu Y."/>
            <person name="Li A."/>
            <person name="Zheng X."/>
            <person name="Wang L."/>
            <person name="Lu Z."/>
            <person name="Huang Y."/>
            <person name="Du W."/>
            <person name="Zhou Y."/>
            <person name="Huang L."/>
            <person name="Dai X."/>
        </authorList>
    </citation>
    <scope>NUCLEOTIDE SEQUENCE [LARGE SCALE GENOMIC DNA]</scope>
    <source>
        <strain evidence="2 3">YYQ-30</strain>
    </source>
</reference>
<feature type="transmembrane region" description="Helical" evidence="1">
    <location>
        <begin position="188"/>
        <end position="209"/>
    </location>
</feature>
<feature type="transmembrane region" description="Helical" evidence="1">
    <location>
        <begin position="259"/>
        <end position="275"/>
    </location>
</feature>
<feature type="transmembrane region" description="Helical" evidence="1">
    <location>
        <begin position="163"/>
        <end position="181"/>
    </location>
</feature>
<keyword evidence="3" id="KW-1185">Reference proteome</keyword>
<evidence type="ECO:0000256" key="1">
    <source>
        <dbReference type="SAM" id="Phobius"/>
    </source>
</evidence>
<sequence length="536" mass="57418">MLLILLVYSGFQREFVDDTLITFVYARNFVEHGFPYWHPDLPPVDGFTSAGHMLALAALHATGLGLVAANSILMFGAGALIIWLYLGAVRGLSLAAQIGGGLVIVLNSSLAAWTGAGLDGIPYAAVFFATYLALERAISLGRFTPSLTLALCALALMRPEGQIIGLGILAFWIALLVMRRVGRGGLGWLPVVLVLILGIFAVRMTIYGHPLPNTFYAKSGDRMAELEAGLYYLWGWLVTGAGLLSIAIPLAVLRGSGGWLRLLFLLGNIALVAVAGGDSHIAFRFMLPVLPLIAMDVAWLLNRVETRRIAAVLLLVPFYLALQGQPLLAGRPPLAALQASLAAIGKGEWPMREIGHASNAARDIAAAKELSFLFPPDTPIAATDVGALAYGLDQPVIDALGLNNPDLAHLPKLDGEQNRWGLPRVALLAEAEVPVFHFWFPSSHAWSASGIIYGEESCSVPARMFATFVDLGGQALADNYALVSVPASDARSHPLNLVVHQRELVTLSLRVPEIEVTTEVRDFAEICAESIAEWGS</sequence>
<evidence type="ECO:0008006" key="4">
    <source>
        <dbReference type="Google" id="ProtNLM"/>
    </source>
</evidence>
<feature type="transmembrane region" description="Helical" evidence="1">
    <location>
        <begin position="309"/>
        <end position="328"/>
    </location>
</feature>
<dbReference type="RefSeq" id="WP_171324382.1">
    <property type="nucleotide sequence ID" value="NZ_JABFBC010000001.1"/>
</dbReference>
<protein>
    <recommendedName>
        <fullName evidence="4">Dolichyl-phosphate-mannose-protein mannosyltransferase</fullName>
    </recommendedName>
</protein>
<dbReference type="Proteomes" id="UP000572377">
    <property type="component" value="Unassembled WGS sequence"/>
</dbReference>
<proteinExistence type="predicted"/>
<keyword evidence="1" id="KW-0472">Membrane</keyword>
<feature type="transmembrane region" description="Helical" evidence="1">
    <location>
        <begin position="229"/>
        <end position="252"/>
    </location>
</feature>
<organism evidence="2 3">
    <name type="scientific">Halovulum dunhuangense</name>
    <dbReference type="NCBI Taxonomy" id="1505036"/>
    <lineage>
        <taxon>Bacteria</taxon>
        <taxon>Pseudomonadati</taxon>
        <taxon>Pseudomonadota</taxon>
        <taxon>Alphaproteobacteria</taxon>
        <taxon>Rhodobacterales</taxon>
        <taxon>Paracoccaceae</taxon>
        <taxon>Halovulum</taxon>
    </lineage>
</organism>
<feature type="transmembrane region" description="Helical" evidence="1">
    <location>
        <begin position="110"/>
        <end position="133"/>
    </location>
</feature>
<keyword evidence="1" id="KW-1133">Transmembrane helix</keyword>
<dbReference type="EMBL" id="JABFBC010000001">
    <property type="protein sequence ID" value="NNU80537.1"/>
    <property type="molecule type" value="Genomic_DNA"/>
</dbReference>
<gene>
    <name evidence="2" type="ORF">HMH01_08795</name>
</gene>
<dbReference type="AlphaFoldDB" id="A0A849L2U8"/>
<evidence type="ECO:0000313" key="3">
    <source>
        <dbReference type="Proteomes" id="UP000572377"/>
    </source>
</evidence>
<evidence type="ECO:0000313" key="2">
    <source>
        <dbReference type="EMBL" id="NNU80537.1"/>
    </source>
</evidence>
<feature type="transmembrane region" description="Helical" evidence="1">
    <location>
        <begin position="281"/>
        <end position="302"/>
    </location>
</feature>
<accession>A0A849L2U8</accession>
<name>A0A849L2U8_9RHOB</name>